<evidence type="ECO:0000313" key="3">
    <source>
        <dbReference type="EMBL" id="AOS65060.1"/>
    </source>
</evidence>
<name>A0AAC9HV12_9PSEU</name>
<keyword evidence="2" id="KW-0472">Membrane</keyword>
<dbReference type="AlphaFoldDB" id="A0AAC9HV12"/>
<proteinExistence type="predicted"/>
<protein>
    <recommendedName>
        <fullName evidence="5">DUF3592 domain-containing protein</fullName>
    </recommendedName>
</protein>
<organism evidence="3 4">
    <name type="scientific">Actinoalloteichus hymeniacidonis</name>
    <dbReference type="NCBI Taxonomy" id="340345"/>
    <lineage>
        <taxon>Bacteria</taxon>
        <taxon>Bacillati</taxon>
        <taxon>Actinomycetota</taxon>
        <taxon>Actinomycetes</taxon>
        <taxon>Pseudonocardiales</taxon>
        <taxon>Pseudonocardiaceae</taxon>
        <taxon>Actinoalloteichus</taxon>
    </lineage>
</organism>
<feature type="transmembrane region" description="Helical" evidence="2">
    <location>
        <begin position="90"/>
        <end position="112"/>
    </location>
</feature>
<keyword evidence="2" id="KW-0812">Transmembrane</keyword>
<feature type="transmembrane region" description="Helical" evidence="2">
    <location>
        <begin position="21"/>
        <end position="42"/>
    </location>
</feature>
<dbReference type="Proteomes" id="UP000095210">
    <property type="component" value="Chromosome"/>
</dbReference>
<accession>A0AAC9HV12</accession>
<keyword evidence="4" id="KW-1185">Reference proteome</keyword>
<sequence>MIMVTSEVRAASAVRPVSLRNGIVLVLAVLGLGGSAVIAYQLVGSYTCASSESAQCAGDTLLLDSAPITLGLFALLVVVGLIGGGRLAGLILPAASITAGGLAVAIWLWLPIGEQHPWLVGLAAGLLLIGIVLIGGRLAAGARARQRTADGVALMRIGTPVAGRISSVQVTDTEIRGAPLVLITVEYAGQDGALRTYVKERAVDVDHLPRTGDRTVVWYDPDAPERVEFAHSSEQGPLDQLVERVLGPGSNAPLPEARGPHGSA</sequence>
<reference evidence="4" key="1">
    <citation type="submission" date="2016-03" db="EMBL/GenBank/DDBJ databases">
        <title>Complete genome sequence of the type strain Actinoalloteichus hymeniacidonis DSM 45092.</title>
        <authorList>
            <person name="Schaffert L."/>
            <person name="Albersmeier A."/>
            <person name="Winkler A."/>
            <person name="Kalinowski J."/>
            <person name="Zotchev S."/>
            <person name="Ruckert C."/>
        </authorList>
    </citation>
    <scope>NUCLEOTIDE SEQUENCE [LARGE SCALE GENOMIC DNA]</scope>
    <source>
        <strain evidence="4">HPA177(T) (DSM 45092(T))</strain>
    </source>
</reference>
<feature type="transmembrane region" description="Helical" evidence="2">
    <location>
        <begin position="62"/>
        <end position="83"/>
    </location>
</feature>
<evidence type="ECO:0000256" key="1">
    <source>
        <dbReference type="SAM" id="MobiDB-lite"/>
    </source>
</evidence>
<evidence type="ECO:0008006" key="5">
    <source>
        <dbReference type="Google" id="ProtNLM"/>
    </source>
</evidence>
<feature type="transmembrane region" description="Helical" evidence="2">
    <location>
        <begin position="118"/>
        <end position="140"/>
    </location>
</feature>
<gene>
    <name evidence="3" type="ORF">TL08_21365</name>
</gene>
<keyword evidence="2" id="KW-1133">Transmembrane helix</keyword>
<evidence type="ECO:0000256" key="2">
    <source>
        <dbReference type="SAM" id="Phobius"/>
    </source>
</evidence>
<dbReference type="EMBL" id="CP014859">
    <property type="protein sequence ID" value="AOS65060.1"/>
    <property type="molecule type" value="Genomic_DNA"/>
</dbReference>
<evidence type="ECO:0000313" key="4">
    <source>
        <dbReference type="Proteomes" id="UP000095210"/>
    </source>
</evidence>
<feature type="region of interest" description="Disordered" evidence="1">
    <location>
        <begin position="245"/>
        <end position="264"/>
    </location>
</feature>
<dbReference type="KEGG" id="ahm:TL08_21365"/>